<keyword evidence="3 4" id="KW-0732">Signal</keyword>
<feature type="signal peptide" evidence="4">
    <location>
        <begin position="1"/>
        <end position="31"/>
    </location>
</feature>
<evidence type="ECO:0000256" key="2">
    <source>
        <dbReference type="ARBA" id="ARBA00022448"/>
    </source>
</evidence>
<name>A0ABZ1HYA4_9PSEU</name>
<comment type="similarity">
    <text evidence="1">Belongs to the bacterial solute-binding protein 1 family.</text>
</comment>
<proteinExistence type="inferred from homology"/>
<dbReference type="PANTHER" id="PTHR30061:SF50">
    <property type="entry name" value="MALTOSE_MALTODEXTRIN-BINDING PERIPLASMIC PROTEIN"/>
    <property type="match status" value="1"/>
</dbReference>
<evidence type="ECO:0000313" key="5">
    <source>
        <dbReference type="EMBL" id="WSE26552.1"/>
    </source>
</evidence>
<dbReference type="PANTHER" id="PTHR30061">
    <property type="entry name" value="MALTOSE-BINDING PERIPLASMIC PROTEIN"/>
    <property type="match status" value="1"/>
</dbReference>
<dbReference type="SUPFAM" id="SSF53850">
    <property type="entry name" value="Periplasmic binding protein-like II"/>
    <property type="match status" value="1"/>
</dbReference>
<gene>
    <name evidence="5" type="ORF">VSH64_27125</name>
</gene>
<sequence>MRHPGLFPLPLPRPITAVAAAGLLLTLTACGSGFDDSTAPATQQSGPAQLKLMIASSGGAELTAVQDATAKWAAGSAGSKVQVIAANDLPQQLSQGFAAGSPPDVFAVDATKFQGYADEMLPYGDSVSYKDDLYPTLRTTFTKDGKLYCVPKDFSTLALAINTDQWAAAGLTDKDIPKNWDQLKAAAQKLTTGGHTGLVFNDTRDRVGAFLVQAGGWPLDADQKKATADTPQNLQGLTYVRDLLASGVAKYPKQIGAGDSGEAFGLGKAAMSVDGNWMVGGMTKDYPNVKYQVVPLPAGPAGAGTLSFTQCWGIAAKSKFQDQAKQLVDALMQPQQELAFAKTFGVMPSRQSARAQYQQQFPQQAAFLAGADSAHGPVTLTKMDPVLTDFDAQIQQLPGADPKHILQQLQTNTTAALGQ</sequence>
<dbReference type="InterPro" id="IPR006059">
    <property type="entry name" value="SBP"/>
</dbReference>
<dbReference type="PROSITE" id="PS51257">
    <property type="entry name" value="PROKAR_LIPOPROTEIN"/>
    <property type="match status" value="1"/>
</dbReference>
<dbReference type="CDD" id="cd13585">
    <property type="entry name" value="PBP2_TMBP_like"/>
    <property type="match status" value="1"/>
</dbReference>
<keyword evidence="6" id="KW-1185">Reference proteome</keyword>
<dbReference type="EMBL" id="CP142149">
    <property type="protein sequence ID" value="WSE26552.1"/>
    <property type="molecule type" value="Genomic_DNA"/>
</dbReference>
<dbReference type="RefSeq" id="WP_326565533.1">
    <property type="nucleotide sequence ID" value="NZ_CP142149.1"/>
</dbReference>
<protein>
    <submittedName>
        <fullName evidence="5">Sugar ABC transporter substrate-binding protein</fullName>
    </submittedName>
</protein>
<evidence type="ECO:0000256" key="1">
    <source>
        <dbReference type="ARBA" id="ARBA00008520"/>
    </source>
</evidence>
<dbReference type="Gene3D" id="3.40.190.10">
    <property type="entry name" value="Periplasmic binding protein-like II"/>
    <property type="match status" value="1"/>
</dbReference>
<reference evidence="5 6" key="1">
    <citation type="journal article" date="2015" name="Int. J. Syst. Evol. Microbiol.">
        <title>Amycolatopsis rhabdoformis sp. nov., an actinomycete isolated from a tropical forest soil.</title>
        <authorList>
            <person name="Souza W.R."/>
            <person name="Silva R.E."/>
            <person name="Goodfellow M."/>
            <person name="Busarakam K."/>
            <person name="Figueiro F.S."/>
            <person name="Ferreira D."/>
            <person name="Rodrigues-Filho E."/>
            <person name="Moraes L.A.B."/>
            <person name="Zucchi T.D."/>
        </authorList>
    </citation>
    <scope>NUCLEOTIDE SEQUENCE [LARGE SCALE GENOMIC DNA]</scope>
    <source>
        <strain evidence="5 6">NCIMB 14900</strain>
    </source>
</reference>
<dbReference type="Proteomes" id="UP001330812">
    <property type="component" value="Chromosome"/>
</dbReference>
<feature type="chain" id="PRO_5045112816" evidence="4">
    <location>
        <begin position="32"/>
        <end position="419"/>
    </location>
</feature>
<accession>A0ABZ1HYA4</accession>
<dbReference type="Pfam" id="PF13416">
    <property type="entry name" value="SBP_bac_8"/>
    <property type="match status" value="1"/>
</dbReference>
<evidence type="ECO:0000313" key="6">
    <source>
        <dbReference type="Proteomes" id="UP001330812"/>
    </source>
</evidence>
<organism evidence="5 6">
    <name type="scientific">Amycolatopsis rhabdoformis</name>
    <dbReference type="NCBI Taxonomy" id="1448059"/>
    <lineage>
        <taxon>Bacteria</taxon>
        <taxon>Bacillati</taxon>
        <taxon>Actinomycetota</taxon>
        <taxon>Actinomycetes</taxon>
        <taxon>Pseudonocardiales</taxon>
        <taxon>Pseudonocardiaceae</taxon>
        <taxon>Amycolatopsis</taxon>
    </lineage>
</organism>
<keyword evidence="2" id="KW-0813">Transport</keyword>
<evidence type="ECO:0000256" key="4">
    <source>
        <dbReference type="SAM" id="SignalP"/>
    </source>
</evidence>
<evidence type="ECO:0000256" key="3">
    <source>
        <dbReference type="ARBA" id="ARBA00022729"/>
    </source>
</evidence>